<evidence type="ECO:0000256" key="1">
    <source>
        <dbReference type="ARBA" id="ARBA00001412"/>
    </source>
</evidence>
<dbReference type="AlphaFoldDB" id="A0A0F9BML0"/>
<gene>
    <name evidence="6" type="ORF">LCGC14_2428800</name>
</gene>
<feature type="non-terminal residue" evidence="6">
    <location>
        <position position="1"/>
    </location>
</feature>
<dbReference type="EC" id="3.2.1.23" evidence="2"/>
<dbReference type="SMART" id="SM01038">
    <property type="entry name" value="Bgal_small_N"/>
    <property type="match status" value="1"/>
</dbReference>
<organism evidence="6">
    <name type="scientific">marine sediment metagenome</name>
    <dbReference type="NCBI Taxonomy" id="412755"/>
    <lineage>
        <taxon>unclassified sequences</taxon>
        <taxon>metagenomes</taxon>
        <taxon>ecological metagenomes</taxon>
    </lineage>
</organism>
<name>A0A0F9BML0_9ZZZZ</name>
<accession>A0A0F9BML0</accession>
<dbReference type="InterPro" id="IPR011013">
    <property type="entry name" value="Gal_mutarotase_sf_dom"/>
</dbReference>
<evidence type="ECO:0000259" key="5">
    <source>
        <dbReference type="SMART" id="SM01038"/>
    </source>
</evidence>
<dbReference type="GO" id="GO:0004565">
    <property type="term" value="F:beta-galactosidase activity"/>
    <property type="evidence" value="ECO:0007669"/>
    <property type="project" value="UniProtKB-EC"/>
</dbReference>
<dbReference type="InterPro" id="IPR004199">
    <property type="entry name" value="B-gal_small/dom_5"/>
</dbReference>
<dbReference type="Pfam" id="PF02929">
    <property type="entry name" value="Bgal_small_N"/>
    <property type="match status" value="1"/>
</dbReference>
<dbReference type="InterPro" id="IPR013783">
    <property type="entry name" value="Ig-like_fold"/>
</dbReference>
<dbReference type="EMBL" id="LAZR01037101">
    <property type="protein sequence ID" value="KKL23099.1"/>
    <property type="molecule type" value="Genomic_DNA"/>
</dbReference>
<sequence>TSPIPVPKSGNPIEIQIENRYDFTNLNELNIEWSIEDETGKIAPDIPPQTNGVLSIFPKTKKLDGKLMSLDFYKDGALVDSYRLRLGEPKKVKIGKPAGAIELLESDAAFYINGNEFKMEIDRESGQLSVSSSEGKKLLATGPELVIMLENNEIHTSGFPWPRPEMPPLKELNQKCTGWEAREVAANKSESGVEILIRGSYQEAEGLYRLNIGGNGKMTIDYEFTTHEEMHVRQIGILFYLPNSYDELSWKRNGRWSSYPDNHIGRNEGTVKAFRDASFPEVDSKTKPPWPWELDSNEMGTNEFRATRTNILEAALRDKDNAGITVRSDGSQQVRAFIEGEHTGLLVSDFYSPGLGSFAGAQLKYQLFSDKIPKDSVIKGRVNLELIP</sequence>
<evidence type="ECO:0000256" key="4">
    <source>
        <dbReference type="ARBA" id="ARBA00023295"/>
    </source>
</evidence>
<keyword evidence="3" id="KW-0378">Hydrolase</keyword>
<dbReference type="InterPro" id="IPR050347">
    <property type="entry name" value="Bact_Beta-galactosidase"/>
</dbReference>
<dbReference type="InterPro" id="IPR032312">
    <property type="entry name" value="LacZ_4"/>
</dbReference>
<evidence type="ECO:0000313" key="6">
    <source>
        <dbReference type="EMBL" id="KKL23099.1"/>
    </source>
</evidence>
<dbReference type="Gene3D" id="2.70.98.10">
    <property type="match status" value="1"/>
</dbReference>
<reference evidence="6" key="1">
    <citation type="journal article" date="2015" name="Nature">
        <title>Complex archaea that bridge the gap between prokaryotes and eukaryotes.</title>
        <authorList>
            <person name="Spang A."/>
            <person name="Saw J.H."/>
            <person name="Jorgensen S.L."/>
            <person name="Zaremba-Niedzwiedzka K."/>
            <person name="Martijn J."/>
            <person name="Lind A.E."/>
            <person name="van Eijk R."/>
            <person name="Schleper C."/>
            <person name="Guy L."/>
            <person name="Ettema T.J."/>
        </authorList>
    </citation>
    <scope>NUCLEOTIDE SEQUENCE</scope>
</reference>
<dbReference type="PANTHER" id="PTHR46323">
    <property type="entry name" value="BETA-GALACTOSIDASE"/>
    <property type="match status" value="1"/>
</dbReference>
<evidence type="ECO:0000256" key="2">
    <source>
        <dbReference type="ARBA" id="ARBA00012756"/>
    </source>
</evidence>
<evidence type="ECO:0000256" key="3">
    <source>
        <dbReference type="ARBA" id="ARBA00022801"/>
    </source>
</evidence>
<dbReference type="Pfam" id="PF16353">
    <property type="entry name" value="LacZ_4"/>
    <property type="match status" value="1"/>
</dbReference>
<comment type="catalytic activity">
    <reaction evidence="1">
        <text>Hydrolysis of terminal non-reducing beta-D-galactose residues in beta-D-galactosides.</text>
        <dbReference type="EC" id="3.2.1.23"/>
    </reaction>
</comment>
<dbReference type="GO" id="GO:0005990">
    <property type="term" value="P:lactose catabolic process"/>
    <property type="evidence" value="ECO:0007669"/>
    <property type="project" value="TreeGrafter"/>
</dbReference>
<feature type="domain" description="Beta galactosidase small chain/" evidence="5">
    <location>
        <begin position="111"/>
        <end position="379"/>
    </location>
</feature>
<dbReference type="SUPFAM" id="SSF49303">
    <property type="entry name" value="beta-Galactosidase/glucuronidase domain"/>
    <property type="match status" value="1"/>
</dbReference>
<dbReference type="InterPro" id="IPR014718">
    <property type="entry name" value="GH-type_carb-bd"/>
</dbReference>
<protein>
    <recommendedName>
        <fullName evidence="2">beta-galactosidase</fullName>
        <ecNumber evidence="2">3.2.1.23</ecNumber>
    </recommendedName>
</protein>
<dbReference type="GO" id="GO:0009341">
    <property type="term" value="C:beta-galactosidase complex"/>
    <property type="evidence" value="ECO:0007669"/>
    <property type="project" value="InterPro"/>
</dbReference>
<dbReference type="SUPFAM" id="SSF74650">
    <property type="entry name" value="Galactose mutarotase-like"/>
    <property type="match status" value="1"/>
</dbReference>
<dbReference type="InterPro" id="IPR036156">
    <property type="entry name" value="Beta-gal/glucu_dom_sf"/>
</dbReference>
<dbReference type="GO" id="GO:0030246">
    <property type="term" value="F:carbohydrate binding"/>
    <property type="evidence" value="ECO:0007669"/>
    <property type="project" value="InterPro"/>
</dbReference>
<comment type="caution">
    <text evidence="6">The sequence shown here is derived from an EMBL/GenBank/DDBJ whole genome shotgun (WGS) entry which is preliminary data.</text>
</comment>
<keyword evidence="4" id="KW-0326">Glycosidase</keyword>
<proteinExistence type="predicted"/>
<dbReference type="PANTHER" id="PTHR46323:SF2">
    <property type="entry name" value="BETA-GALACTOSIDASE"/>
    <property type="match status" value="1"/>
</dbReference>
<dbReference type="Gene3D" id="2.60.40.10">
    <property type="entry name" value="Immunoglobulins"/>
    <property type="match status" value="1"/>
</dbReference>